<proteinExistence type="predicted"/>
<dbReference type="AlphaFoldDB" id="A0A292ZL47"/>
<protein>
    <submittedName>
        <fullName evidence="1">Uncharacterized protein</fullName>
    </submittedName>
</protein>
<name>A0A292ZL47_SPHSA</name>
<evidence type="ECO:0000313" key="2">
    <source>
        <dbReference type="Proteomes" id="UP000221538"/>
    </source>
</evidence>
<sequence length="39" mass="4359">MGRQYVRQRRKNIPCHPTLSPLILGALPHIPGGRKGLRA</sequence>
<reference evidence="1 2" key="2">
    <citation type="journal article" date="2013" name="Environ. Sci. Technol.">
        <title>The 4-tert-butylphenol-utilizing bacterium Sphingobium fuliginis OMI can degrade bisphenols via phenolic ring hydroxylation and meta-cleavage pathway.</title>
        <authorList>
            <person name="Ogata Y."/>
            <person name="Goda S."/>
            <person name="Toyama T."/>
            <person name="Sei K."/>
            <person name="Ike M."/>
        </authorList>
    </citation>
    <scope>NUCLEOTIDE SEQUENCE [LARGE SCALE GENOMIC DNA]</scope>
    <source>
        <strain evidence="1 2">OMI</strain>
    </source>
</reference>
<comment type="caution">
    <text evidence="1">The sequence shown here is derived from an EMBL/GenBank/DDBJ whole genome shotgun (WGS) entry which is preliminary data.</text>
</comment>
<dbReference type="Proteomes" id="UP000221538">
    <property type="component" value="Unassembled WGS sequence"/>
</dbReference>
<accession>A0A292ZL47</accession>
<evidence type="ECO:0000313" key="1">
    <source>
        <dbReference type="EMBL" id="GAY23593.1"/>
    </source>
</evidence>
<dbReference type="EMBL" id="BEWI01000032">
    <property type="protein sequence ID" value="GAY23593.1"/>
    <property type="molecule type" value="Genomic_DNA"/>
</dbReference>
<organism evidence="1 2">
    <name type="scientific">Sphingobium fuliginis (strain ATCC 27551)</name>
    <dbReference type="NCBI Taxonomy" id="336203"/>
    <lineage>
        <taxon>Bacteria</taxon>
        <taxon>Pseudomonadati</taxon>
        <taxon>Pseudomonadota</taxon>
        <taxon>Alphaproteobacteria</taxon>
        <taxon>Sphingomonadales</taxon>
        <taxon>Sphingomonadaceae</taxon>
        <taxon>Sphingobium</taxon>
    </lineage>
</organism>
<reference evidence="1 2" key="1">
    <citation type="journal article" date="2013" name="Biodegradation">
        <title>Occurrence of 4-tert-butylphenol (4-t-BP) biodegradation in an aquatic sample caused by the presence of Spirodela polyrrhiza and isolation of a 4-t-BP-utilizing bacterium.</title>
        <authorList>
            <person name="Ogata Y."/>
            <person name="Toyama T."/>
            <person name="Yu N."/>
            <person name="Wang X."/>
            <person name="Sei K."/>
            <person name="Ike M."/>
        </authorList>
    </citation>
    <scope>NUCLEOTIDE SEQUENCE [LARGE SCALE GENOMIC DNA]</scope>
    <source>
        <strain evidence="1 2">OMI</strain>
    </source>
</reference>
<gene>
    <name evidence="1" type="ORF">SFOMI_4171</name>
</gene>